<proteinExistence type="predicted"/>
<dbReference type="PANTHER" id="PTHR22617:SF23">
    <property type="entry name" value="CHEMOTAXIS PROTEIN CHEW"/>
    <property type="match status" value="1"/>
</dbReference>
<dbReference type="Pfam" id="PF01584">
    <property type="entry name" value="CheW"/>
    <property type="match status" value="1"/>
</dbReference>
<dbReference type="EMBL" id="CP009286">
    <property type="protein sequence ID" value="AIQ66033.1"/>
    <property type="molecule type" value="Genomic_DNA"/>
</dbReference>
<dbReference type="InterPro" id="IPR002545">
    <property type="entry name" value="CheW-lke_dom"/>
</dbReference>
<dbReference type="GO" id="GO:0007165">
    <property type="term" value="P:signal transduction"/>
    <property type="evidence" value="ECO:0007669"/>
    <property type="project" value="InterPro"/>
</dbReference>
<dbReference type="SMART" id="SM00260">
    <property type="entry name" value="CheW"/>
    <property type="match status" value="1"/>
</dbReference>
<accession>A0A089M3G1</accession>
<dbReference type="GO" id="GO:0005829">
    <property type="term" value="C:cytosol"/>
    <property type="evidence" value="ECO:0007669"/>
    <property type="project" value="TreeGrafter"/>
</dbReference>
<evidence type="ECO:0000313" key="2">
    <source>
        <dbReference type="EMBL" id="AIQ66033.1"/>
    </source>
</evidence>
<reference evidence="2 3" key="1">
    <citation type="submission" date="2014-08" db="EMBL/GenBank/DDBJ databases">
        <title>Comparative genomics of the Paenibacillus odorifer group.</title>
        <authorList>
            <person name="den Bakker H.C."/>
            <person name="Tsai Y.-C."/>
            <person name="Martin N."/>
            <person name="Korlach J."/>
            <person name="Wiedmann M."/>
        </authorList>
    </citation>
    <scope>NUCLEOTIDE SEQUENCE [LARGE SCALE GENOMIC DNA]</scope>
    <source>
        <strain evidence="2 3">DSM 14472</strain>
    </source>
</reference>
<dbReference type="Proteomes" id="UP000029507">
    <property type="component" value="Chromosome"/>
</dbReference>
<sequence length="141" mass="15726">MTSLQQDQYIELAVGAETCAMRIEDVHEIIKMLAITDIPFSRHEVKGVVNLRGKVVPVMSLRNLLGMPDEPYTRATRIIVVRYQEEFVGMIVDKVNRVTTYGEIHPPTGQTGIPHAGVYQGIGQRDDRLIGILKLEDILGG</sequence>
<dbReference type="Gene3D" id="2.30.30.40">
    <property type="entry name" value="SH3 Domains"/>
    <property type="match status" value="1"/>
</dbReference>
<dbReference type="GO" id="GO:0006935">
    <property type="term" value="P:chemotaxis"/>
    <property type="evidence" value="ECO:0007669"/>
    <property type="project" value="InterPro"/>
</dbReference>
<dbReference type="STRING" id="169760.PSTEL_25865"/>
<organism evidence="2 3">
    <name type="scientific">Paenibacillus stellifer</name>
    <dbReference type="NCBI Taxonomy" id="169760"/>
    <lineage>
        <taxon>Bacteria</taxon>
        <taxon>Bacillati</taxon>
        <taxon>Bacillota</taxon>
        <taxon>Bacilli</taxon>
        <taxon>Bacillales</taxon>
        <taxon>Paenibacillaceae</taxon>
        <taxon>Paenibacillus</taxon>
    </lineage>
</organism>
<protein>
    <submittedName>
        <fullName evidence="2">Chemotaxis protein CheW</fullName>
    </submittedName>
</protein>
<dbReference type="RefSeq" id="WP_038699541.1">
    <property type="nucleotide sequence ID" value="NZ_CP009286.1"/>
</dbReference>
<dbReference type="SUPFAM" id="SSF50341">
    <property type="entry name" value="CheW-like"/>
    <property type="match status" value="1"/>
</dbReference>
<evidence type="ECO:0000313" key="3">
    <source>
        <dbReference type="Proteomes" id="UP000029507"/>
    </source>
</evidence>
<dbReference type="AlphaFoldDB" id="A0A089M3G1"/>
<dbReference type="PANTHER" id="PTHR22617">
    <property type="entry name" value="CHEMOTAXIS SENSOR HISTIDINE KINASE-RELATED"/>
    <property type="match status" value="1"/>
</dbReference>
<dbReference type="Gene3D" id="2.40.50.180">
    <property type="entry name" value="CheA-289, Domain 4"/>
    <property type="match status" value="1"/>
</dbReference>
<evidence type="ECO:0000259" key="1">
    <source>
        <dbReference type="PROSITE" id="PS50851"/>
    </source>
</evidence>
<gene>
    <name evidence="2" type="ORF">PSTEL_25865</name>
</gene>
<name>A0A089M3G1_9BACL</name>
<feature type="domain" description="CheW-like" evidence="1">
    <location>
        <begin position="6"/>
        <end position="141"/>
    </location>
</feature>
<dbReference type="KEGG" id="pste:PSTEL_25865"/>
<dbReference type="HOGENOM" id="CLU_048995_3_1_9"/>
<dbReference type="OrthoDB" id="9794382at2"/>
<dbReference type="InterPro" id="IPR039315">
    <property type="entry name" value="CheW"/>
</dbReference>
<dbReference type="InterPro" id="IPR036061">
    <property type="entry name" value="CheW-like_dom_sf"/>
</dbReference>
<dbReference type="PROSITE" id="PS50851">
    <property type="entry name" value="CHEW"/>
    <property type="match status" value="1"/>
</dbReference>
<keyword evidence="3" id="KW-1185">Reference proteome</keyword>